<sequence>MADFVAVIRKAVDGLANNTPENRAKVYDKARSAVVRQLENMKPRPPEELLKRQILKLDTAISEVEGEYSEALPAIDEEDDYVEAVPAATVIAAQPDVSSPYYEETVADEQRRYDEETVAPEPVQTERLEEKHLPDYPTYHDEPVVAAERYVEEEPVAPEPVEADYAYANATPEPETQTYFTTATEEPRYAPEPVASVEPETVAEEEHAHQNWVGQDNLDDAPVYEASDNLHEEPVRHAENDVFHENTPLPYTASYAAPSPYYQDVAAEQPKDERRNDDVRFGEAPVFSDDDYDKLEPKANAAKQSPAVVEDYSTYFQDTALDLPPKTSPGLPRADNDPFALQAGQKDDKERTPWDDLEELIGYDGTSGNSTTNSGKSDYDSGLAADGIPAAAYRTKKKPRRNYAALVLSLCGFVLLAGGAYALWVNRDTLNDMVGGLVQSAKTGTTASTPSGTESTPASAPAATTPAQPTTNGQPTNTPTQTAAVDDGSVTGTKFTQRLLADGTEKDEGAGPGANGQPVTAEGQSVYVQNEEAPPATAQTTPPTTTATPAGQATPAQQQAAAASGHRMFLYEEVLGQTVPTAIEGTVSWSLQNEADANGKPSPTVQGQITIPGRGLSALITFKRNTDPSLPASHLVEIVFSVGPGFEGGAIDSVQRIAMKSTEQDRGNALIAVPAKITDDFHMIALNDFPDALKTNLELMRTRDWIDIPVSYRNGRRALLTLQKGADGKPAFETALREWSAAAPATGQ</sequence>
<feature type="region of interest" description="Disordered" evidence="1">
    <location>
        <begin position="320"/>
        <end position="353"/>
    </location>
</feature>
<feature type="region of interest" description="Disordered" evidence="1">
    <location>
        <begin position="442"/>
        <end position="491"/>
    </location>
</feature>
<reference evidence="3 4" key="1">
    <citation type="submission" date="2015-11" db="EMBL/GenBank/DDBJ databases">
        <title>Draft genome sequence of Agrobacterium sp. R89-1.</title>
        <authorList>
            <person name="Zahradnik J."/>
            <person name="Kyslikova E."/>
            <person name="Palyzova A."/>
            <person name="Kyslik P."/>
        </authorList>
    </citation>
    <scope>NUCLEOTIDE SEQUENCE [LARGE SCALE GENOMIC DNA]</scope>
    <source>
        <strain evidence="3 4">R89-1</strain>
    </source>
</reference>
<evidence type="ECO:0000256" key="1">
    <source>
        <dbReference type="SAM" id="MobiDB-lite"/>
    </source>
</evidence>
<keyword evidence="2" id="KW-1133">Transmembrane helix</keyword>
<name>A0A135P495_9HYPH</name>
<accession>A0A135P495</accession>
<keyword evidence="2" id="KW-0472">Membrane</keyword>
<evidence type="ECO:0000313" key="4">
    <source>
        <dbReference type="Proteomes" id="UP000070498"/>
    </source>
</evidence>
<feature type="compositionally biased region" description="Basic and acidic residues" evidence="1">
    <location>
        <begin position="269"/>
        <end position="281"/>
    </location>
</feature>
<gene>
    <name evidence="3" type="ORF">ATO67_03540</name>
</gene>
<dbReference type="AlphaFoldDB" id="A0A135P495"/>
<evidence type="ECO:0000256" key="2">
    <source>
        <dbReference type="SAM" id="Phobius"/>
    </source>
</evidence>
<keyword evidence="4" id="KW-1185">Reference proteome</keyword>
<evidence type="ECO:0000313" key="3">
    <source>
        <dbReference type="EMBL" id="KXG86240.1"/>
    </source>
</evidence>
<dbReference type="RefSeq" id="WP_067644472.1">
    <property type="nucleotide sequence ID" value="NZ_KQ961024.1"/>
</dbReference>
<dbReference type="Proteomes" id="UP000070498">
    <property type="component" value="Unassembled WGS sequence"/>
</dbReference>
<feature type="transmembrane region" description="Helical" evidence="2">
    <location>
        <begin position="403"/>
        <end position="424"/>
    </location>
</feature>
<organism evidence="3 4">
    <name type="scientific">Agrobacterium bohemicum</name>
    <dbReference type="NCBI Taxonomy" id="2052828"/>
    <lineage>
        <taxon>Bacteria</taxon>
        <taxon>Pseudomonadati</taxon>
        <taxon>Pseudomonadota</taxon>
        <taxon>Alphaproteobacteria</taxon>
        <taxon>Hyphomicrobiales</taxon>
        <taxon>Rhizobiaceae</taxon>
        <taxon>Rhizobium/Agrobacterium group</taxon>
        <taxon>Agrobacterium</taxon>
    </lineage>
</organism>
<keyword evidence="2" id="KW-0812">Transmembrane</keyword>
<protein>
    <submittedName>
        <fullName evidence="3">Uncharacterized protein</fullName>
    </submittedName>
</protein>
<feature type="compositionally biased region" description="Low complexity" evidence="1">
    <location>
        <begin position="533"/>
        <end position="555"/>
    </location>
</feature>
<feature type="compositionally biased region" description="Low complexity" evidence="1">
    <location>
        <begin position="443"/>
        <end position="484"/>
    </location>
</feature>
<comment type="caution">
    <text evidence="3">The sequence shown here is derived from an EMBL/GenBank/DDBJ whole genome shotgun (WGS) entry which is preliminary data.</text>
</comment>
<feature type="region of interest" description="Disordered" evidence="1">
    <location>
        <begin position="260"/>
        <end position="306"/>
    </location>
</feature>
<dbReference type="EMBL" id="LNUW01000027">
    <property type="protein sequence ID" value="KXG86240.1"/>
    <property type="molecule type" value="Genomic_DNA"/>
</dbReference>
<dbReference type="STRING" id="2052828.ATO67_03540"/>
<proteinExistence type="predicted"/>
<feature type="region of interest" description="Disordered" evidence="1">
    <location>
        <begin position="532"/>
        <end position="555"/>
    </location>
</feature>